<dbReference type="Proteomes" id="UP000317422">
    <property type="component" value="Unassembled WGS sequence"/>
</dbReference>
<name>A0A543NLY6_9ACTN</name>
<dbReference type="RefSeq" id="WP_141924266.1">
    <property type="nucleotide sequence ID" value="NZ_VFQC01000001.1"/>
</dbReference>
<accession>A0A543NLY6</accession>
<protein>
    <recommendedName>
        <fullName evidence="4">Integral membrane protein</fullName>
    </recommendedName>
</protein>
<evidence type="ECO:0008006" key="4">
    <source>
        <dbReference type="Google" id="ProtNLM"/>
    </source>
</evidence>
<reference evidence="2 3" key="1">
    <citation type="submission" date="2019-06" db="EMBL/GenBank/DDBJ databases">
        <title>Sequencing the genomes of 1000 actinobacteria strains.</title>
        <authorList>
            <person name="Klenk H.-P."/>
        </authorList>
    </citation>
    <scope>NUCLEOTIDE SEQUENCE [LARGE SCALE GENOMIC DNA]</scope>
    <source>
        <strain evidence="2 3">DSM 45015</strain>
    </source>
</reference>
<keyword evidence="1" id="KW-0472">Membrane</keyword>
<proteinExistence type="predicted"/>
<feature type="transmembrane region" description="Helical" evidence="1">
    <location>
        <begin position="39"/>
        <end position="57"/>
    </location>
</feature>
<feature type="transmembrane region" description="Helical" evidence="1">
    <location>
        <begin position="64"/>
        <end position="85"/>
    </location>
</feature>
<sequence>MPSPLRGARVLLFLFGALSALVFVGGLMAADVDGRVVGRLLWVALPGVVATVLALRLPRGGRGVFWTTVGLQVFSLLQALGNLGAGQPQGLLQMVLPTVVLVLVTRPASRSYLVR</sequence>
<keyword evidence="3" id="KW-1185">Reference proteome</keyword>
<gene>
    <name evidence="2" type="ORF">FHX37_2801</name>
</gene>
<keyword evidence="1" id="KW-0812">Transmembrane</keyword>
<dbReference type="AlphaFoldDB" id="A0A543NLY6"/>
<dbReference type="OrthoDB" id="3437011at2"/>
<evidence type="ECO:0000256" key="1">
    <source>
        <dbReference type="SAM" id="Phobius"/>
    </source>
</evidence>
<comment type="caution">
    <text evidence="2">The sequence shown here is derived from an EMBL/GenBank/DDBJ whole genome shotgun (WGS) entry which is preliminary data.</text>
</comment>
<organism evidence="2 3">
    <name type="scientific">Haloactinospora alba</name>
    <dbReference type="NCBI Taxonomy" id="405555"/>
    <lineage>
        <taxon>Bacteria</taxon>
        <taxon>Bacillati</taxon>
        <taxon>Actinomycetota</taxon>
        <taxon>Actinomycetes</taxon>
        <taxon>Streptosporangiales</taxon>
        <taxon>Nocardiopsidaceae</taxon>
        <taxon>Haloactinospora</taxon>
    </lineage>
</organism>
<dbReference type="EMBL" id="VFQC01000001">
    <property type="protein sequence ID" value="TQN32817.1"/>
    <property type="molecule type" value="Genomic_DNA"/>
</dbReference>
<keyword evidence="1" id="KW-1133">Transmembrane helix</keyword>
<evidence type="ECO:0000313" key="2">
    <source>
        <dbReference type="EMBL" id="TQN32817.1"/>
    </source>
</evidence>
<evidence type="ECO:0000313" key="3">
    <source>
        <dbReference type="Proteomes" id="UP000317422"/>
    </source>
</evidence>